<keyword evidence="2" id="KW-1185">Reference proteome</keyword>
<sequence length="105" mass="12127">MEQVLMAFTARTSRLAYMEDMSLYGGMSLGKNLCLLVVRQSLSLEKHKDQKVSWHATPFEERLKKALSDEFTSFKHDYLQSGASPEEFTVGREKEFQPIQGHVWI</sequence>
<dbReference type="AlphaFoldDB" id="A0A1R3FXU0"/>
<evidence type="ECO:0000313" key="2">
    <source>
        <dbReference type="Proteomes" id="UP000187203"/>
    </source>
</evidence>
<organism evidence="1 2">
    <name type="scientific">Corchorus olitorius</name>
    <dbReference type="NCBI Taxonomy" id="93759"/>
    <lineage>
        <taxon>Eukaryota</taxon>
        <taxon>Viridiplantae</taxon>
        <taxon>Streptophyta</taxon>
        <taxon>Embryophyta</taxon>
        <taxon>Tracheophyta</taxon>
        <taxon>Spermatophyta</taxon>
        <taxon>Magnoliopsida</taxon>
        <taxon>eudicotyledons</taxon>
        <taxon>Gunneridae</taxon>
        <taxon>Pentapetalae</taxon>
        <taxon>rosids</taxon>
        <taxon>malvids</taxon>
        <taxon>Malvales</taxon>
        <taxon>Malvaceae</taxon>
        <taxon>Grewioideae</taxon>
        <taxon>Apeibeae</taxon>
        <taxon>Corchorus</taxon>
    </lineage>
</organism>
<protein>
    <submittedName>
        <fullName evidence="1">Uncharacterized protein</fullName>
    </submittedName>
</protein>
<gene>
    <name evidence="1" type="ORF">COLO4_38028</name>
</gene>
<reference evidence="2" key="1">
    <citation type="submission" date="2013-09" db="EMBL/GenBank/DDBJ databases">
        <title>Corchorus olitorius genome sequencing.</title>
        <authorList>
            <person name="Alam M."/>
            <person name="Haque M.S."/>
            <person name="Islam M.S."/>
            <person name="Emdad E.M."/>
            <person name="Islam M.M."/>
            <person name="Ahmed B."/>
            <person name="Halim A."/>
            <person name="Hossen Q.M.M."/>
            <person name="Hossain M.Z."/>
            <person name="Ahmed R."/>
            <person name="Khan M.M."/>
            <person name="Islam R."/>
            <person name="Rashid M.M."/>
            <person name="Khan S.A."/>
            <person name="Rahman M.S."/>
            <person name="Alam M."/>
            <person name="Yahiya A.S."/>
            <person name="Khan M.S."/>
            <person name="Azam M.S."/>
            <person name="Haque T."/>
            <person name="Lashkar M.Z.H."/>
            <person name="Akhand A.I."/>
            <person name="Morshed G."/>
            <person name="Roy S."/>
            <person name="Uddin K.S."/>
            <person name="Rabeya T."/>
            <person name="Hossain A.S."/>
            <person name="Chowdhury A."/>
            <person name="Snigdha A.R."/>
            <person name="Mortoza M.S."/>
            <person name="Matin S.A."/>
            <person name="Hoque S.M.E."/>
            <person name="Islam M.K."/>
            <person name="Roy D.K."/>
            <person name="Haider R."/>
            <person name="Moosa M.M."/>
            <person name="Elias S.M."/>
            <person name="Hasan A.M."/>
            <person name="Jahan S."/>
            <person name="Shafiuddin M."/>
            <person name="Mahmood N."/>
            <person name="Shommy N.S."/>
        </authorList>
    </citation>
    <scope>NUCLEOTIDE SEQUENCE [LARGE SCALE GENOMIC DNA]</scope>
    <source>
        <strain evidence="2">cv. O-4</strain>
    </source>
</reference>
<accession>A0A1R3FXU0</accession>
<proteinExistence type="predicted"/>
<evidence type="ECO:0000313" key="1">
    <source>
        <dbReference type="EMBL" id="OMO50550.1"/>
    </source>
</evidence>
<dbReference type="Proteomes" id="UP000187203">
    <property type="component" value="Unassembled WGS sequence"/>
</dbReference>
<name>A0A1R3FXU0_9ROSI</name>
<comment type="caution">
    <text evidence="1">The sequence shown here is derived from an EMBL/GenBank/DDBJ whole genome shotgun (WGS) entry which is preliminary data.</text>
</comment>
<dbReference type="EMBL" id="AWUE01024505">
    <property type="protein sequence ID" value="OMO50550.1"/>
    <property type="molecule type" value="Genomic_DNA"/>
</dbReference>